<evidence type="ECO:0000256" key="5">
    <source>
        <dbReference type="ARBA" id="ARBA00023242"/>
    </source>
</evidence>
<dbReference type="GO" id="GO:0003677">
    <property type="term" value="F:DNA binding"/>
    <property type="evidence" value="ECO:0007669"/>
    <property type="project" value="UniProtKB-KW"/>
</dbReference>
<feature type="region of interest" description="Disordered" evidence="6">
    <location>
        <begin position="141"/>
        <end position="191"/>
    </location>
</feature>
<feature type="compositionally biased region" description="Basic residues" evidence="6">
    <location>
        <begin position="70"/>
        <end position="84"/>
    </location>
</feature>
<evidence type="ECO:0000256" key="1">
    <source>
        <dbReference type="ARBA" id="ARBA00004123"/>
    </source>
</evidence>
<feature type="compositionally biased region" description="Polar residues" evidence="6">
    <location>
        <begin position="167"/>
        <end position="187"/>
    </location>
</feature>
<dbReference type="PANTHER" id="PTHR21654:SF84">
    <property type="entry name" value="SI:DKEY-66I24.7"/>
    <property type="match status" value="1"/>
</dbReference>
<evidence type="ECO:0000313" key="8">
    <source>
        <dbReference type="EMBL" id="RKP40333.1"/>
    </source>
</evidence>
<sequence length="711" mass="77790">MNPQQRRSTSGQSTMSNTPNTRTIVRKDSNSLPPVIMTERHTTSTAAHYPRGDPSAASRAIAYYPSVPHHQQHQHQQQPHHRGPSSHTLLRAEPHSLSPELLHRPNYGSAPAQPNGTYRYSRTHRSPMYALPHNSASAAAASSSAHLHYRHDIPSRSPVGPYPSGAPSRSTGQAYYTNGPLPSSHSTMVPAGSDAAYHRELFYAKARGVGGSPSNPQYHLTSASPRSGVASPPRAGQAPNSPRAVLPLASHQAGSTGATAGLSTSASTTPMTATITTTTTANSTSAAVAVTNSESDIKTITVWGHEETKLLVTLRNQLNWEFVVKKRNKVLWQQIAQELRKASYDKTWVQCQHKWKNMARVYKETSDYNVRVPLREQRACPFHREIKSVLEYTNNARKETKGNYPKSSYSLENAPIEEVREFFADLDQSTFEQVVQNPSPAPSVRSATTPASSTSGGRKRTREGEDSRGTKRRASVDYDTETQTGGEEDEEEEEEEDDDDNEEVDEDYEDGEGLGASDDLVFGNTVKSTPSQPESHQSLPATVQPAKSIHAVHHHHQSQVDSLTQLATATLLCPQYYAHPLAPVPSTGTLNNNNSSPFLSTAVLPGKPNESTSSLLTSAVESHRSRSEPPTPVFSAQATHSVPEFHHHNQPPATNDLLLAKIGNLESKIDQMGMAFQSYMNKLHETTTSLDSANYQLAQAQSELSRLHKVE</sequence>
<dbReference type="PROSITE" id="PS50090">
    <property type="entry name" value="MYB_LIKE"/>
    <property type="match status" value="1"/>
</dbReference>
<dbReference type="EMBL" id="ML002213">
    <property type="protein sequence ID" value="RKP40333.1"/>
    <property type="molecule type" value="Genomic_DNA"/>
</dbReference>
<comment type="subcellular location">
    <subcellularLocation>
        <location evidence="1">Nucleus</location>
    </subcellularLocation>
</comment>
<dbReference type="InterPro" id="IPR044822">
    <property type="entry name" value="Myb_DNA-bind_4"/>
</dbReference>
<keyword evidence="2" id="KW-0805">Transcription regulation</keyword>
<dbReference type="OrthoDB" id="5600207at2759"/>
<feature type="compositionally biased region" description="Polar residues" evidence="6">
    <location>
        <begin position="212"/>
        <end position="225"/>
    </location>
</feature>
<accession>A0A4Q0A2J1</accession>
<feature type="region of interest" description="Disordered" evidence="6">
    <location>
        <begin position="208"/>
        <end position="242"/>
    </location>
</feature>
<proteinExistence type="predicted"/>
<feature type="compositionally biased region" description="Acidic residues" evidence="6">
    <location>
        <begin position="486"/>
        <end position="512"/>
    </location>
</feature>
<feature type="domain" description="Myb-like" evidence="7">
    <location>
        <begin position="303"/>
        <end position="359"/>
    </location>
</feature>
<reference evidence="9" key="1">
    <citation type="journal article" date="2018" name="Nat. Microbiol.">
        <title>Leveraging single-cell genomics to expand the fungal tree of life.</title>
        <authorList>
            <person name="Ahrendt S.R."/>
            <person name="Quandt C.A."/>
            <person name="Ciobanu D."/>
            <person name="Clum A."/>
            <person name="Salamov A."/>
            <person name="Andreopoulos B."/>
            <person name="Cheng J.F."/>
            <person name="Woyke T."/>
            <person name="Pelin A."/>
            <person name="Henrissat B."/>
            <person name="Reynolds N.K."/>
            <person name="Benny G.L."/>
            <person name="Smith M.E."/>
            <person name="James T.Y."/>
            <person name="Grigoriev I.V."/>
        </authorList>
    </citation>
    <scope>NUCLEOTIDE SEQUENCE [LARGE SCALE GENOMIC DNA]</scope>
    <source>
        <strain evidence="9">RSA 468</strain>
    </source>
</reference>
<protein>
    <recommendedName>
        <fullName evidence="7">Myb-like domain-containing protein</fullName>
    </recommendedName>
</protein>
<dbReference type="PANTHER" id="PTHR21654">
    <property type="entry name" value="FI21293P1"/>
    <property type="match status" value="1"/>
</dbReference>
<evidence type="ECO:0000256" key="3">
    <source>
        <dbReference type="ARBA" id="ARBA00023125"/>
    </source>
</evidence>
<feature type="region of interest" description="Disordered" evidence="6">
    <location>
        <begin position="1"/>
        <end position="54"/>
    </location>
</feature>
<feature type="compositionally biased region" description="Polar residues" evidence="6">
    <location>
        <begin position="525"/>
        <end position="541"/>
    </location>
</feature>
<feature type="compositionally biased region" description="Polar residues" evidence="6">
    <location>
        <begin position="609"/>
        <end position="620"/>
    </location>
</feature>
<feature type="compositionally biased region" description="Polar residues" evidence="6">
    <location>
        <begin position="1"/>
        <end position="23"/>
    </location>
</feature>
<evidence type="ECO:0000259" key="7">
    <source>
        <dbReference type="PROSITE" id="PS50090"/>
    </source>
</evidence>
<feature type="region of interest" description="Disordered" evidence="6">
    <location>
        <begin position="68"/>
        <end position="121"/>
    </location>
</feature>
<keyword evidence="3" id="KW-0238">DNA-binding</keyword>
<dbReference type="Gene3D" id="1.10.10.60">
    <property type="entry name" value="Homeodomain-like"/>
    <property type="match status" value="1"/>
</dbReference>
<name>A0A4Q0A2J1_9FUNG</name>
<evidence type="ECO:0000313" key="9">
    <source>
        <dbReference type="Proteomes" id="UP000268162"/>
    </source>
</evidence>
<feature type="compositionally biased region" description="Low complexity" evidence="6">
    <location>
        <begin position="442"/>
        <end position="455"/>
    </location>
</feature>
<evidence type="ECO:0000256" key="2">
    <source>
        <dbReference type="ARBA" id="ARBA00023015"/>
    </source>
</evidence>
<keyword evidence="4" id="KW-0804">Transcription</keyword>
<organism evidence="8 9">
    <name type="scientific">Dimargaris cristalligena</name>
    <dbReference type="NCBI Taxonomy" id="215637"/>
    <lineage>
        <taxon>Eukaryota</taxon>
        <taxon>Fungi</taxon>
        <taxon>Fungi incertae sedis</taxon>
        <taxon>Zoopagomycota</taxon>
        <taxon>Kickxellomycotina</taxon>
        <taxon>Dimargaritomycetes</taxon>
        <taxon>Dimargaritales</taxon>
        <taxon>Dimargaritaceae</taxon>
        <taxon>Dimargaris</taxon>
    </lineage>
</organism>
<dbReference type="InterPro" id="IPR001005">
    <property type="entry name" value="SANT/Myb"/>
</dbReference>
<feature type="region of interest" description="Disordered" evidence="6">
    <location>
        <begin position="600"/>
        <end position="635"/>
    </location>
</feature>
<gene>
    <name evidence="8" type="ORF">BJ085DRAFT_29984</name>
</gene>
<keyword evidence="9" id="KW-1185">Reference proteome</keyword>
<evidence type="ECO:0000256" key="4">
    <source>
        <dbReference type="ARBA" id="ARBA00023163"/>
    </source>
</evidence>
<dbReference type="AlphaFoldDB" id="A0A4Q0A2J1"/>
<dbReference type="CDD" id="cd12203">
    <property type="entry name" value="GT1"/>
    <property type="match status" value="1"/>
</dbReference>
<evidence type="ECO:0000256" key="6">
    <source>
        <dbReference type="SAM" id="MobiDB-lite"/>
    </source>
</evidence>
<dbReference type="GO" id="GO:0010468">
    <property type="term" value="P:regulation of gene expression"/>
    <property type="evidence" value="ECO:0007669"/>
    <property type="project" value="UniProtKB-ARBA"/>
</dbReference>
<dbReference type="Pfam" id="PF13837">
    <property type="entry name" value="Myb_DNA-bind_4"/>
    <property type="match status" value="1"/>
</dbReference>
<dbReference type="GO" id="GO:0005634">
    <property type="term" value="C:nucleus"/>
    <property type="evidence" value="ECO:0007669"/>
    <property type="project" value="UniProtKB-SubCell"/>
</dbReference>
<feature type="region of interest" description="Disordered" evidence="6">
    <location>
        <begin position="433"/>
        <end position="556"/>
    </location>
</feature>
<keyword evidence="5" id="KW-0539">Nucleus</keyword>
<dbReference type="Proteomes" id="UP000268162">
    <property type="component" value="Unassembled WGS sequence"/>
</dbReference>